<accession>A0A439DQ79</accession>
<reference evidence="3 4" key="1">
    <citation type="submission" date="2013-06" db="EMBL/GenBank/DDBJ databases">
        <title>The draft sequence of the Mycobacterium elephantis genome.</title>
        <authorList>
            <person name="Pettersson F.B."/>
            <person name="Das S."/>
            <person name="Dasgupta S."/>
            <person name="Bhattacharya A."/>
            <person name="Kirsebom L.A."/>
        </authorList>
    </citation>
    <scope>NUCLEOTIDE SEQUENCE [LARGE SCALE GENOMIC DNA]</scope>
    <source>
        <strain evidence="3 4">DSM 44368</strain>
    </source>
</reference>
<dbReference type="InterPro" id="IPR003736">
    <property type="entry name" value="PAAI_dom"/>
</dbReference>
<dbReference type="CDD" id="cd03443">
    <property type="entry name" value="PaaI_thioesterase"/>
    <property type="match status" value="1"/>
</dbReference>
<organism evidence="3 4">
    <name type="scientific">Mycolicibacterium elephantis DSM 44368</name>
    <dbReference type="NCBI Taxonomy" id="1335622"/>
    <lineage>
        <taxon>Bacteria</taxon>
        <taxon>Bacillati</taxon>
        <taxon>Actinomycetota</taxon>
        <taxon>Actinomycetes</taxon>
        <taxon>Mycobacteriales</taxon>
        <taxon>Mycobacteriaceae</taxon>
        <taxon>Mycolicibacterium</taxon>
    </lineage>
</organism>
<dbReference type="GO" id="GO:0016289">
    <property type="term" value="F:acyl-CoA hydrolase activity"/>
    <property type="evidence" value="ECO:0007669"/>
    <property type="project" value="UniProtKB-ARBA"/>
</dbReference>
<protein>
    <recommendedName>
        <fullName evidence="2">Thioesterase domain-containing protein</fullName>
    </recommendedName>
</protein>
<dbReference type="Gene3D" id="3.10.129.10">
    <property type="entry name" value="Hotdog Thioesterase"/>
    <property type="match status" value="1"/>
</dbReference>
<comment type="caution">
    <text evidence="3">The sequence shown here is derived from an EMBL/GenBank/DDBJ whole genome shotgun (WGS) entry which is preliminary data.</text>
</comment>
<dbReference type="EMBL" id="ATDN01000030">
    <property type="protein sequence ID" value="RWA17853.1"/>
    <property type="molecule type" value="Genomic_DNA"/>
</dbReference>
<dbReference type="NCBIfam" id="TIGR00369">
    <property type="entry name" value="unchar_dom_1"/>
    <property type="match status" value="1"/>
</dbReference>
<gene>
    <name evidence="3" type="ORF">MELE44368_24850</name>
</gene>
<dbReference type="SUPFAM" id="SSF54637">
    <property type="entry name" value="Thioesterase/thiol ester dehydrase-isomerase"/>
    <property type="match status" value="1"/>
</dbReference>
<evidence type="ECO:0000313" key="3">
    <source>
        <dbReference type="EMBL" id="RWA17853.1"/>
    </source>
</evidence>
<dbReference type="InterPro" id="IPR006683">
    <property type="entry name" value="Thioestr_dom"/>
</dbReference>
<sequence>MTAVGEPMPVTIEGHLFGRLPFYDVVDTDDTVIVDLHHRPDLVNTRGALQGGLVATLIDIAGGRLVVKHADVGAGVGTADMSIHFVAPIVGGPARATATLVRAGKRLIVVAVDVVDVAKDRHAARATLSFAVMEPRGPGQPATGP</sequence>
<dbReference type="InterPro" id="IPR029069">
    <property type="entry name" value="HotDog_dom_sf"/>
</dbReference>
<feature type="domain" description="Thioesterase" evidence="2">
    <location>
        <begin position="48"/>
        <end position="116"/>
    </location>
</feature>
<dbReference type="Proteomes" id="UP000287177">
    <property type="component" value="Unassembled WGS sequence"/>
</dbReference>
<keyword evidence="4" id="KW-1185">Reference proteome</keyword>
<evidence type="ECO:0000313" key="4">
    <source>
        <dbReference type="Proteomes" id="UP000287177"/>
    </source>
</evidence>
<dbReference type="Pfam" id="PF03061">
    <property type="entry name" value="4HBT"/>
    <property type="match status" value="1"/>
</dbReference>
<evidence type="ECO:0000256" key="1">
    <source>
        <dbReference type="ARBA" id="ARBA00022801"/>
    </source>
</evidence>
<name>A0A439DQ79_9MYCO</name>
<proteinExistence type="predicted"/>
<dbReference type="AlphaFoldDB" id="A0A439DQ79"/>
<evidence type="ECO:0000259" key="2">
    <source>
        <dbReference type="Pfam" id="PF03061"/>
    </source>
</evidence>
<keyword evidence="1" id="KW-0378">Hydrolase</keyword>